<feature type="domain" description="PAS" evidence="7">
    <location>
        <begin position="126"/>
        <end position="201"/>
    </location>
</feature>
<dbReference type="AlphaFoldDB" id="A0A5K7YUW5"/>
<dbReference type="Pfam" id="PF02954">
    <property type="entry name" value="HTH_8"/>
    <property type="match status" value="1"/>
</dbReference>
<organism evidence="9 10">
    <name type="scientific">Desulfosarcina alkanivorans</name>
    <dbReference type="NCBI Taxonomy" id="571177"/>
    <lineage>
        <taxon>Bacteria</taxon>
        <taxon>Pseudomonadati</taxon>
        <taxon>Thermodesulfobacteriota</taxon>
        <taxon>Desulfobacteria</taxon>
        <taxon>Desulfobacterales</taxon>
        <taxon>Desulfosarcinaceae</taxon>
        <taxon>Desulfosarcina</taxon>
    </lineage>
</organism>
<evidence type="ECO:0000256" key="5">
    <source>
        <dbReference type="ARBA" id="ARBA00023163"/>
    </source>
</evidence>
<dbReference type="CDD" id="cd00130">
    <property type="entry name" value="PAS"/>
    <property type="match status" value="1"/>
</dbReference>
<dbReference type="SMART" id="SM00091">
    <property type="entry name" value="PAS"/>
    <property type="match status" value="2"/>
</dbReference>
<dbReference type="NCBIfam" id="TIGR00229">
    <property type="entry name" value="sensory_box"/>
    <property type="match status" value="1"/>
</dbReference>
<dbReference type="InterPro" id="IPR025944">
    <property type="entry name" value="Sigma_54_int_dom_CS"/>
</dbReference>
<dbReference type="FunFam" id="3.40.50.300:FF:000006">
    <property type="entry name" value="DNA-binding transcriptional regulator NtrC"/>
    <property type="match status" value="1"/>
</dbReference>
<dbReference type="PROSITE" id="PS00676">
    <property type="entry name" value="SIGMA54_INTERACT_2"/>
    <property type="match status" value="1"/>
</dbReference>
<dbReference type="SUPFAM" id="SSF46689">
    <property type="entry name" value="Homeodomain-like"/>
    <property type="match status" value="1"/>
</dbReference>
<gene>
    <name evidence="9" type="ORF">DSCA_57490</name>
</gene>
<dbReference type="Proteomes" id="UP000427906">
    <property type="component" value="Chromosome"/>
</dbReference>
<dbReference type="OrthoDB" id="5464420at2"/>
<dbReference type="PRINTS" id="PR01590">
    <property type="entry name" value="HTHFIS"/>
</dbReference>
<dbReference type="PROSITE" id="PS50112">
    <property type="entry name" value="PAS"/>
    <property type="match status" value="1"/>
</dbReference>
<accession>A0A5K7YUW5</accession>
<dbReference type="SUPFAM" id="SSF55785">
    <property type="entry name" value="PYP-like sensor domain (PAS domain)"/>
    <property type="match status" value="2"/>
</dbReference>
<dbReference type="SMART" id="SM00382">
    <property type="entry name" value="AAA"/>
    <property type="match status" value="1"/>
</dbReference>
<dbReference type="InterPro" id="IPR035965">
    <property type="entry name" value="PAS-like_dom_sf"/>
</dbReference>
<sequence length="580" mass="65944">MNAADHHRLSYFEAIVEAFDGMVYVCSPDNRIEFVNRQVVEQLGRNPVGEACHKALYNGDQVCPWCPEQNVFEGRAVRWEFQNPTTGRWYYNMATPIRHADGSTSKLSLSLDITEKKRAEDAHLESERRLSTLMNNLPGIVYRCRADDSFTMEFASRGTKRLLGYDPEELLDEGPHAFQRIVHPDDRKNMLALVRETVAMRRPFSFIYRIRAANGKEKWVWEQGEGVFDDSDRLVALEGFISDVTAYKEVELDLRKENLRLRSSISDRYRFGDIIGKSEPMQAVYELILKAAASDASVIVSGESGSGKELVARAIHRLSDRREGRFVPVNCGAIPKDLMEREFFGHLRGAFTGAGADRIGFLDSADGGTLFLDEIGEISHEMQVKLLRVLDGGGYTPLGGVKLKKSDFRVIAATNRNLVKLVQEGQMREDFFYRIRILPVRLPPLRERQEDIPLLIDHFLSALTKGSDHPKHLPVRVREAMESYDWPGNVRELQNVLHTYVTLGKLDLMGQITMGAEADVPGPENPAWQGKGLRQRMDILEKRIILGALERTRWHRGKAAQLLQINYKTLQRKIKSHGIK</sequence>
<dbReference type="PROSITE" id="PS00688">
    <property type="entry name" value="SIGMA54_INTERACT_3"/>
    <property type="match status" value="1"/>
</dbReference>
<dbReference type="InterPro" id="IPR027417">
    <property type="entry name" value="P-loop_NTPase"/>
</dbReference>
<evidence type="ECO:0008006" key="11">
    <source>
        <dbReference type="Google" id="ProtNLM"/>
    </source>
</evidence>
<evidence type="ECO:0000256" key="3">
    <source>
        <dbReference type="ARBA" id="ARBA00023015"/>
    </source>
</evidence>
<evidence type="ECO:0000256" key="2">
    <source>
        <dbReference type="ARBA" id="ARBA00022840"/>
    </source>
</evidence>
<dbReference type="Pfam" id="PF00158">
    <property type="entry name" value="Sigma54_activat"/>
    <property type="match status" value="1"/>
</dbReference>
<name>A0A5K7YUW5_9BACT</name>
<keyword evidence="5" id="KW-0804">Transcription</keyword>
<dbReference type="InterPro" id="IPR000014">
    <property type="entry name" value="PAS"/>
</dbReference>
<dbReference type="Gene3D" id="1.10.8.60">
    <property type="match status" value="1"/>
</dbReference>
<dbReference type="InterPro" id="IPR000700">
    <property type="entry name" value="PAS-assoc_C"/>
</dbReference>
<dbReference type="InterPro" id="IPR058031">
    <property type="entry name" value="AAA_lid_NorR"/>
</dbReference>
<reference evidence="9 10" key="1">
    <citation type="submission" date="2019-11" db="EMBL/GenBank/DDBJ databases">
        <title>Comparative genomics of hydrocarbon-degrading Desulfosarcina strains.</title>
        <authorList>
            <person name="Watanabe M."/>
            <person name="Kojima H."/>
            <person name="Fukui M."/>
        </authorList>
    </citation>
    <scope>NUCLEOTIDE SEQUENCE [LARGE SCALE GENOMIC DNA]</scope>
    <source>
        <strain evidence="9 10">PL12</strain>
    </source>
</reference>
<dbReference type="InterPro" id="IPR002197">
    <property type="entry name" value="HTH_Fis"/>
</dbReference>
<dbReference type="PROSITE" id="PS00675">
    <property type="entry name" value="SIGMA54_INTERACT_1"/>
    <property type="match status" value="1"/>
</dbReference>
<dbReference type="Pfam" id="PF08447">
    <property type="entry name" value="PAS_3"/>
    <property type="match status" value="1"/>
</dbReference>
<dbReference type="PROSITE" id="PS50045">
    <property type="entry name" value="SIGMA54_INTERACT_4"/>
    <property type="match status" value="1"/>
</dbReference>
<evidence type="ECO:0000259" key="6">
    <source>
        <dbReference type="PROSITE" id="PS50045"/>
    </source>
</evidence>
<protein>
    <recommendedName>
        <fullName evidence="11">Sigma-54-dependent Fis family transcriptional regulator</fullName>
    </recommendedName>
</protein>
<evidence type="ECO:0000259" key="7">
    <source>
        <dbReference type="PROSITE" id="PS50112"/>
    </source>
</evidence>
<dbReference type="InterPro" id="IPR009057">
    <property type="entry name" value="Homeodomain-like_sf"/>
</dbReference>
<dbReference type="CDD" id="cd00009">
    <property type="entry name" value="AAA"/>
    <property type="match status" value="1"/>
</dbReference>
<evidence type="ECO:0000259" key="8">
    <source>
        <dbReference type="PROSITE" id="PS50113"/>
    </source>
</evidence>
<keyword evidence="1" id="KW-0547">Nucleotide-binding</keyword>
<dbReference type="PROSITE" id="PS50113">
    <property type="entry name" value="PAC"/>
    <property type="match status" value="1"/>
</dbReference>
<dbReference type="InterPro" id="IPR025943">
    <property type="entry name" value="Sigma_54_int_dom_ATP-bd_2"/>
</dbReference>
<evidence type="ECO:0000256" key="4">
    <source>
        <dbReference type="ARBA" id="ARBA00023125"/>
    </source>
</evidence>
<feature type="domain" description="Sigma-54 factor interaction" evidence="6">
    <location>
        <begin position="274"/>
        <end position="502"/>
    </location>
</feature>
<keyword evidence="2" id="KW-0067">ATP-binding</keyword>
<dbReference type="SUPFAM" id="SSF52540">
    <property type="entry name" value="P-loop containing nucleoside triphosphate hydrolases"/>
    <property type="match status" value="1"/>
</dbReference>
<keyword evidence="3" id="KW-0805">Transcription regulation</keyword>
<feature type="domain" description="PAC" evidence="8">
    <location>
        <begin position="204"/>
        <end position="256"/>
    </location>
</feature>
<dbReference type="Pfam" id="PF13188">
    <property type="entry name" value="PAS_8"/>
    <property type="match status" value="1"/>
</dbReference>
<dbReference type="InterPro" id="IPR003593">
    <property type="entry name" value="AAA+_ATPase"/>
</dbReference>
<dbReference type="EMBL" id="AP021874">
    <property type="protein sequence ID" value="BBO71819.1"/>
    <property type="molecule type" value="Genomic_DNA"/>
</dbReference>
<dbReference type="GO" id="GO:0005524">
    <property type="term" value="F:ATP binding"/>
    <property type="evidence" value="ECO:0007669"/>
    <property type="project" value="UniProtKB-KW"/>
</dbReference>
<evidence type="ECO:0000313" key="10">
    <source>
        <dbReference type="Proteomes" id="UP000427906"/>
    </source>
</evidence>
<dbReference type="Gene3D" id="3.40.50.300">
    <property type="entry name" value="P-loop containing nucleotide triphosphate hydrolases"/>
    <property type="match status" value="1"/>
</dbReference>
<keyword evidence="10" id="KW-1185">Reference proteome</keyword>
<dbReference type="InterPro" id="IPR002078">
    <property type="entry name" value="Sigma_54_int"/>
</dbReference>
<dbReference type="InterPro" id="IPR013655">
    <property type="entry name" value="PAS_fold_3"/>
</dbReference>
<dbReference type="KEGG" id="dalk:DSCA_57490"/>
<dbReference type="Pfam" id="PF25601">
    <property type="entry name" value="AAA_lid_14"/>
    <property type="match status" value="1"/>
</dbReference>
<proteinExistence type="predicted"/>
<dbReference type="Gene3D" id="1.10.10.60">
    <property type="entry name" value="Homeodomain-like"/>
    <property type="match status" value="1"/>
</dbReference>
<evidence type="ECO:0000256" key="1">
    <source>
        <dbReference type="ARBA" id="ARBA00022741"/>
    </source>
</evidence>
<dbReference type="InterPro" id="IPR025662">
    <property type="entry name" value="Sigma_54_int_dom_ATP-bd_1"/>
</dbReference>
<dbReference type="RefSeq" id="WP_155319599.1">
    <property type="nucleotide sequence ID" value="NZ_AP021874.1"/>
</dbReference>
<dbReference type="GO" id="GO:0006355">
    <property type="term" value="P:regulation of DNA-templated transcription"/>
    <property type="evidence" value="ECO:0007669"/>
    <property type="project" value="InterPro"/>
</dbReference>
<dbReference type="PANTHER" id="PTHR32071">
    <property type="entry name" value="TRANSCRIPTIONAL REGULATORY PROTEIN"/>
    <property type="match status" value="1"/>
</dbReference>
<keyword evidence="4" id="KW-0238">DNA-binding</keyword>
<evidence type="ECO:0000313" key="9">
    <source>
        <dbReference type="EMBL" id="BBO71819.1"/>
    </source>
</evidence>
<dbReference type="GO" id="GO:0043565">
    <property type="term" value="F:sequence-specific DNA binding"/>
    <property type="evidence" value="ECO:0007669"/>
    <property type="project" value="InterPro"/>
</dbReference>
<dbReference type="Gene3D" id="3.30.450.20">
    <property type="entry name" value="PAS domain"/>
    <property type="match status" value="2"/>
</dbReference>